<gene>
    <name evidence="3" type="ORF">FNA67_02160</name>
</gene>
<dbReference type="EMBL" id="CP041690">
    <property type="protein sequence ID" value="QEE19052.1"/>
    <property type="molecule type" value="Genomic_DNA"/>
</dbReference>
<proteinExistence type="inferred from homology"/>
<organism evidence="3 4">
    <name type="scientific">Paradevosia tibetensis</name>
    <dbReference type="NCBI Taxonomy" id="1447062"/>
    <lineage>
        <taxon>Bacteria</taxon>
        <taxon>Pseudomonadati</taxon>
        <taxon>Pseudomonadota</taxon>
        <taxon>Alphaproteobacteria</taxon>
        <taxon>Hyphomicrobiales</taxon>
        <taxon>Devosiaceae</taxon>
        <taxon>Paradevosia</taxon>
    </lineage>
</organism>
<dbReference type="PANTHER" id="PTHR30576:SF0">
    <property type="entry name" value="UNDECAPRENYL-PHOSPHATE N-ACETYLGALACTOSAMINYL 1-PHOSPHATE TRANSFERASE-RELATED"/>
    <property type="match status" value="1"/>
</dbReference>
<accession>A0A5B9DJN9</accession>
<evidence type="ECO:0000313" key="3">
    <source>
        <dbReference type="EMBL" id="QEE19052.1"/>
    </source>
</evidence>
<protein>
    <submittedName>
        <fullName evidence="3">Sugar transferase</fullName>
    </submittedName>
</protein>
<dbReference type="PANTHER" id="PTHR30576">
    <property type="entry name" value="COLANIC BIOSYNTHESIS UDP-GLUCOSE LIPID CARRIER TRANSFERASE"/>
    <property type="match status" value="1"/>
</dbReference>
<dbReference type="AlphaFoldDB" id="A0A5B9DJN9"/>
<evidence type="ECO:0000313" key="4">
    <source>
        <dbReference type="Proteomes" id="UP000321062"/>
    </source>
</evidence>
<dbReference type="KEGG" id="yti:FNA67_02160"/>
<name>A0A5B9DJN9_9HYPH</name>
<reference evidence="3 4" key="1">
    <citation type="journal article" date="2015" name="Int. J. Syst. Evol. Microbiol.">
        <title>Youhaiella tibetensis gen. nov., sp. nov., isolated from subsurface sediment.</title>
        <authorList>
            <person name="Wang Y.X."/>
            <person name="Huang F.Q."/>
            <person name="Nogi Y."/>
            <person name="Pang S.J."/>
            <person name="Wang P.K."/>
            <person name="Lv J."/>
        </authorList>
    </citation>
    <scope>NUCLEOTIDE SEQUENCE [LARGE SCALE GENOMIC DNA]</scope>
    <source>
        <strain evidence="4">fig4</strain>
    </source>
</reference>
<comment type="similarity">
    <text evidence="1">Belongs to the bacterial sugar transferase family.</text>
</comment>
<evidence type="ECO:0000256" key="2">
    <source>
        <dbReference type="ARBA" id="ARBA00023169"/>
    </source>
</evidence>
<keyword evidence="2" id="KW-0270">Exopolysaccharide synthesis</keyword>
<dbReference type="GO" id="GO:0000271">
    <property type="term" value="P:polysaccharide biosynthetic process"/>
    <property type="evidence" value="ECO:0007669"/>
    <property type="project" value="UniProtKB-KW"/>
</dbReference>
<dbReference type="InterPro" id="IPR003362">
    <property type="entry name" value="Bact_transf"/>
</dbReference>
<keyword evidence="4" id="KW-1185">Reference proteome</keyword>
<sequence length="224" mass="25052">MSVDKTSISKVPVYESGDRAALRRGFYPPVKRLIDIAGTLAGGVVALPLVAVSAALVKLDGGPAFYHQKRLGKDGKVFEIWKLRSMVMDADEHLARYLADNPEAKAEWDRDQKLKHDPRITRVGRFLRKYSIDELPQLWNVFKGDMSLVGPRPMFPSQRQIYPGSACFALRPGITGLWQTSARNASSFSERADYDLRYAQEMSLSLDLAIMMRTVGIVLKGTGY</sequence>
<dbReference type="RefSeq" id="WP_147654889.1">
    <property type="nucleotide sequence ID" value="NZ_BMFM01000001.1"/>
</dbReference>
<evidence type="ECO:0000256" key="1">
    <source>
        <dbReference type="ARBA" id="ARBA00006464"/>
    </source>
</evidence>
<dbReference type="GO" id="GO:0016780">
    <property type="term" value="F:phosphotransferase activity, for other substituted phosphate groups"/>
    <property type="evidence" value="ECO:0007669"/>
    <property type="project" value="TreeGrafter"/>
</dbReference>
<dbReference type="Pfam" id="PF02397">
    <property type="entry name" value="Bac_transf"/>
    <property type="match status" value="1"/>
</dbReference>
<keyword evidence="3" id="KW-0808">Transferase</keyword>
<dbReference type="Proteomes" id="UP000321062">
    <property type="component" value="Chromosome"/>
</dbReference>
<dbReference type="OrthoDB" id="9808602at2"/>